<evidence type="ECO:0000256" key="3">
    <source>
        <dbReference type="ARBA" id="ARBA00022801"/>
    </source>
</evidence>
<evidence type="ECO:0000256" key="5">
    <source>
        <dbReference type="PROSITE-ProRule" id="PRU01240"/>
    </source>
</evidence>
<dbReference type="PROSITE" id="PS51892">
    <property type="entry name" value="SUBTILASE"/>
    <property type="match status" value="1"/>
</dbReference>
<dbReference type="Pfam" id="PF00082">
    <property type="entry name" value="Peptidase_S8"/>
    <property type="match status" value="1"/>
</dbReference>
<dbReference type="WBParaSite" id="PDA_v2.g10662.t1">
    <property type="protein sequence ID" value="PDA_v2.g10662.t1"/>
    <property type="gene ID" value="PDA_v2.g10662"/>
</dbReference>
<dbReference type="GO" id="GO:0005829">
    <property type="term" value="C:cytosol"/>
    <property type="evidence" value="ECO:0007669"/>
    <property type="project" value="TreeGrafter"/>
</dbReference>
<evidence type="ECO:0000256" key="1">
    <source>
        <dbReference type="ARBA" id="ARBA00011073"/>
    </source>
</evidence>
<dbReference type="InterPro" id="IPR046940">
    <property type="entry name" value="TPPII_Ig-like_sf"/>
</dbReference>
<dbReference type="InterPro" id="IPR050131">
    <property type="entry name" value="Peptidase_S8_subtilisin-like"/>
</dbReference>
<dbReference type="SUPFAM" id="SSF52743">
    <property type="entry name" value="Subtilisin-like"/>
    <property type="match status" value="1"/>
</dbReference>
<keyword evidence="2" id="KW-0645">Protease</keyword>
<dbReference type="Pfam" id="PF21223">
    <property type="entry name" value="TPPII_Ig-like-1"/>
    <property type="match status" value="1"/>
</dbReference>
<evidence type="ECO:0000256" key="4">
    <source>
        <dbReference type="ARBA" id="ARBA00022825"/>
    </source>
</evidence>
<evidence type="ECO:0000256" key="2">
    <source>
        <dbReference type="ARBA" id="ARBA00022670"/>
    </source>
</evidence>
<feature type="domain" description="Peptidase S8/S53" evidence="6">
    <location>
        <begin position="34"/>
        <end position="160"/>
    </location>
</feature>
<dbReference type="InterPro" id="IPR023828">
    <property type="entry name" value="Peptidase_S8_Ser-AS"/>
</dbReference>
<dbReference type="InterPro" id="IPR036852">
    <property type="entry name" value="Peptidase_S8/S53_dom_sf"/>
</dbReference>
<dbReference type="AlphaFoldDB" id="A0A914P6B5"/>
<comment type="similarity">
    <text evidence="1 5">Belongs to the peptidase S8 family.</text>
</comment>
<keyword evidence="8" id="KW-1185">Reference proteome</keyword>
<sequence>MTENYGIIVCKGAGNRGPLHFSLKHIDYCPDIFCSEHWFVIGSIMTAEMEKKLYPYAKQRSHSPVICDYTSRGPQKDNGSRGITFTAPGFAITAPPKWSSSLNQQVHGTSVATPNVTGSIACLLSALKANSVLYSPATIRLALSNTAYLPNGRNKLEFGEGIIQINAAFEFIKTFATNAFVPKTLPQLSISDSNMNGIFLVKEEYKEIIKTFYVKLKHNFGHKQIPWILKLFSTTKTNFIQHSKTLTNNEFSVETDTTSLQPGSINYAEIYGYDSSNLSLGPLFHLPITVIIPERATKNEFFCINTQHSLRELSFYSLRKILFLKNGIPFTFFFIPPFQCIKCEVAITAMERFPISTDLKLRYSTQFSKKLSFCQKNDVRKFIIDTDIEKMWELSITSITRSNDEQKFKLEIFFTC</sequence>
<comment type="caution">
    <text evidence="5">Lacks conserved residue(s) required for the propagation of feature annotation.</text>
</comment>
<feature type="domain" description="Tripeptidyl-peptidase II first Ig-like" evidence="7">
    <location>
        <begin position="189"/>
        <end position="291"/>
    </location>
</feature>
<keyword evidence="3" id="KW-0378">Hydrolase</keyword>
<name>A0A914P6B5_9BILA</name>
<dbReference type="PANTHER" id="PTHR43806:SF14">
    <property type="entry name" value="TRIPEPTIDYL-PEPTIDASE 2"/>
    <property type="match status" value="1"/>
</dbReference>
<dbReference type="GO" id="GO:0006508">
    <property type="term" value="P:proteolysis"/>
    <property type="evidence" value="ECO:0007669"/>
    <property type="project" value="UniProtKB-KW"/>
</dbReference>
<dbReference type="Gene3D" id="3.40.50.200">
    <property type="entry name" value="Peptidase S8/S53 domain"/>
    <property type="match status" value="1"/>
</dbReference>
<proteinExistence type="inferred from homology"/>
<evidence type="ECO:0000259" key="7">
    <source>
        <dbReference type="Pfam" id="PF21223"/>
    </source>
</evidence>
<dbReference type="GO" id="GO:0008240">
    <property type="term" value="F:tripeptidyl-peptidase activity"/>
    <property type="evidence" value="ECO:0007669"/>
    <property type="project" value="TreeGrafter"/>
</dbReference>
<dbReference type="GO" id="GO:0004252">
    <property type="term" value="F:serine-type endopeptidase activity"/>
    <property type="evidence" value="ECO:0007669"/>
    <property type="project" value="InterPro"/>
</dbReference>
<dbReference type="InterPro" id="IPR000209">
    <property type="entry name" value="Peptidase_S8/S53_dom"/>
</dbReference>
<evidence type="ECO:0000259" key="6">
    <source>
        <dbReference type="Pfam" id="PF00082"/>
    </source>
</evidence>
<keyword evidence="4" id="KW-0720">Serine protease</keyword>
<protein>
    <submittedName>
        <fullName evidence="9">Peptidase S8/S53 domain-containing protein</fullName>
    </submittedName>
</protein>
<dbReference type="PANTHER" id="PTHR43806">
    <property type="entry name" value="PEPTIDASE S8"/>
    <property type="match status" value="1"/>
</dbReference>
<dbReference type="PROSITE" id="PS00138">
    <property type="entry name" value="SUBTILASE_SER"/>
    <property type="match status" value="1"/>
</dbReference>
<evidence type="ECO:0000313" key="9">
    <source>
        <dbReference type="WBParaSite" id="PDA_v2.g10662.t1"/>
    </source>
</evidence>
<accession>A0A914P6B5</accession>
<dbReference type="InterPro" id="IPR048383">
    <property type="entry name" value="TPPII_Ig-like-1"/>
</dbReference>
<organism evidence="8 9">
    <name type="scientific">Panagrolaimus davidi</name>
    <dbReference type="NCBI Taxonomy" id="227884"/>
    <lineage>
        <taxon>Eukaryota</taxon>
        <taxon>Metazoa</taxon>
        <taxon>Ecdysozoa</taxon>
        <taxon>Nematoda</taxon>
        <taxon>Chromadorea</taxon>
        <taxon>Rhabditida</taxon>
        <taxon>Tylenchina</taxon>
        <taxon>Panagrolaimomorpha</taxon>
        <taxon>Panagrolaimoidea</taxon>
        <taxon>Panagrolaimidae</taxon>
        <taxon>Panagrolaimus</taxon>
    </lineage>
</organism>
<dbReference type="Proteomes" id="UP000887578">
    <property type="component" value="Unplaced"/>
</dbReference>
<reference evidence="9" key="1">
    <citation type="submission" date="2022-11" db="UniProtKB">
        <authorList>
            <consortium name="WormBaseParasite"/>
        </authorList>
    </citation>
    <scope>IDENTIFICATION</scope>
</reference>
<dbReference type="Gene3D" id="2.60.40.3170">
    <property type="match status" value="1"/>
</dbReference>
<evidence type="ECO:0000313" key="8">
    <source>
        <dbReference type="Proteomes" id="UP000887578"/>
    </source>
</evidence>